<evidence type="ECO:0000259" key="7">
    <source>
        <dbReference type="Pfam" id="PF04932"/>
    </source>
</evidence>
<evidence type="ECO:0000313" key="8">
    <source>
        <dbReference type="EMBL" id="AOR77926.1"/>
    </source>
</evidence>
<feature type="transmembrane region" description="Helical" evidence="6">
    <location>
        <begin position="92"/>
        <end position="112"/>
    </location>
</feature>
<dbReference type="RefSeq" id="WP_069708796.1">
    <property type="nucleotide sequence ID" value="NZ_CP017075.1"/>
</dbReference>
<dbReference type="Pfam" id="PF04932">
    <property type="entry name" value="Wzy_C"/>
    <property type="match status" value="1"/>
</dbReference>
<feature type="domain" description="O-antigen ligase-related" evidence="7">
    <location>
        <begin position="287"/>
        <end position="425"/>
    </location>
</feature>
<dbReference type="AlphaFoldDB" id="A0A1D8A732"/>
<feature type="transmembrane region" description="Helical" evidence="6">
    <location>
        <begin position="257"/>
        <end position="274"/>
    </location>
</feature>
<feature type="transmembrane region" description="Helical" evidence="6">
    <location>
        <begin position="448"/>
        <end position="468"/>
    </location>
</feature>
<dbReference type="KEGG" id="nre:BES08_15085"/>
<reference evidence="9" key="1">
    <citation type="journal article" date="2017" name="J. Biotechnol.">
        <title>Complete genome sequence of Novosphingobium resinovorum SA1, a versatile xenobiotic-degrading bacterium capable of utilizing sulfanilic acid.</title>
        <authorList>
            <person name="Hegedus B."/>
            <person name="Kos P.B."/>
            <person name="Balint B."/>
            <person name="Maroti G."/>
            <person name="Gan H.M."/>
            <person name="Perei K."/>
            <person name="Rakhely G."/>
        </authorList>
    </citation>
    <scope>NUCLEOTIDE SEQUENCE [LARGE SCALE GENOMIC DNA]</scope>
    <source>
        <strain evidence="9">SA1</strain>
    </source>
</reference>
<feature type="transmembrane region" description="Helical" evidence="6">
    <location>
        <begin position="474"/>
        <end position="491"/>
    </location>
</feature>
<evidence type="ECO:0000256" key="2">
    <source>
        <dbReference type="ARBA" id="ARBA00022692"/>
    </source>
</evidence>
<sequence>MPLIVVAMLVTAAILFVVAKPGFYGAVCSTAGVLWFLRCLRAPLREEMAVKAVLITFFMPAVAWLLPNVWMLYFVMLMWVPLFARRSEEIAGVYLYSLMLLPSLDQAVELAGIKLFDISVHDMLALGAVIAIVIAPGKARIGRGDDMRVAAVLLVMVFASARETSLTHFLRTTINIGFDYGMPYFILSRGFRDLASMRTGMRWFACSGIAISGVLVFEMVQNWPMYNELYWHYDVPKLLAVKVRGAFMRPGGPFNEPTSIALVMTLCMLALWLIRDDFRTRMRHGLLCAALFLGLSAPQSRNAWVALGIAVLLADMFLGRWSALVRKAAPTAAALTLIFAAASIYPSFSDSLGLSGQASETGEYRRALFDRGVQEFWDSPIVGFSRDQLEVRLNDMRQGEGIIDYVNSYLWFALVSGVIGLAAFVWNFTAPLSYLWRMRRAEIATGTAVPAAFVFGSLAALAATLFFTFFATRMAYLTIGFMGFAAAIRAISRTYAAHQAEEEYQQTLRQRPASGVRQATAQPGLASA</sequence>
<evidence type="ECO:0000256" key="5">
    <source>
        <dbReference type="SAM" id="MobiDB-lite"/>
    </source>
</evidence>
<feature type="transmembrane region" description="Helical" evidence="6">
    <location>
        <begin position="328"/>
        <end position="348"/>
    </location>
</feature>
<evidence type="ECO:0000256" key="1">
    <source>
        <dbReference type="ARBA" id="ARBA00004141"/>
    </source>
</evidence>
<dbReference type="PANTHER" id="PTHR37422">
    <property type="entry name" value="TEICHURONIC ACID BIOSYNTHESIS PROTEIN TUAE"/>
    <property type="match status" value="1"/>
</dbReference>
<dbReference type="InterPro" id="IPR051533">
    <property type="entry name" value="WaaL-like"/>
</dbReference>
<keyword evidence="2 6" id="KW-0812">Transmembrane</keyword>
<dbReference type="GO" id="GO:0016020">
    <property type="term" value="C:membrane"/>
    <property type="evidence" value="ECO:0007669"/>
    <property type="project" value="UniProtKB-SubCell"/>
</dbReference>
<evidence type="ECO:0000256" key="4">
    <source>
        <dbReference type="ARBA" id="ARBA00023136"/>
    </source>
</evidence>
<name>A0A1D8A732_9SPHN</name>
<evidence type="ECO:0000313" key="9">
    <source>
        <dbReference type="Proteomes" id="UP000094626"/>
    </source>
</evidence>
<proteinExistence type="predicted"/>
<gene>
    <name evidence="8" type="ORF">BES08_15085</name>
</gene>
<protein>
    <recommendedName>
        <fullName evidence="7">O-antigen ligase-related domain-containing protein</fullName>
    </recommendedName>
</protein>
<feature type="region of interest" description="Disordered" evidence="5">
    <location>
        <begin position="508"/>
        <end position="528"/>
    </location>
</feature>
<dbReference type="OrthoDB" id="7522192at2"/>
<dbReference type="PANTHER" id="PTHR37422:SF13">
    <property type="entry name" value="LIPOPOLYSACCHARIDE BIOSYNTHESIS PROTEIN PA4999-RELATED"/>
    <property type="match status" value="1"/>
</dbReference>
<evidence type="ECO:0000256" key="3">
    <source>
        <dbReference type="ARBA" id="ARBA00022989"/>
    </source>
</evidence>
<feature type="transmembrane region" description="Helical" evidence="6">
    <location>
        <begin position="49"/>
        <end position="80"/>
    </location>
</feature>
<dbReference type="Proteomes" id="UP000094626">
    <property type="component" value="Chromosome"/>
</dbReference>
<feature type="transmembrane region" description="Helical" evidence="6">
    <location>
        <begin position="118"/>
        <end position="135"/>
    </location>
</feature>
<feature type="transmembrane region" description="Helical" evidence="6">
    <location>
        <begin position="409"/>
        <end position="436"/>
    </location>
</feature>
<accession>A0A1D8A732</accession>
<dbReference type="EMBL" id="CP017075">
    <property type="protein sequence ID" value="AOR77926.1"/>
    <property type="molecule type" value="Genomic_DNA"/>
</dbReference>
<keyword evidence="4 6" id="KW-0472">Membrane</keyword>
<organism evidence="8 9">
    <name type="scientific">Novosphingobium resinovorum</name>
    <dbReference type="NCBI Taxonomy" id="158500"/>
    <lineage>
        <taxon>Bacteria</taxon>
        <taxon>Pseudomonadati</taxon>
        <taxon>Pseudomonadota</taxon>
        <taxon>Alphaproteobacteria</taxon>
        <taxon>Sphingomonadales</taxon>
        <taxon>Sphingomonadaceae</taxon>
        <taxon>Novosphingobium</taxon>
    </lineage>
</organism>
<comment type="subcellular location">
    <subcellularLocation>
        <location evidence="1">Membrane</location>
        <topology evidence="1">Multi-pass membrane protein</topology>
    </subcellularLocation>
</comment>
<keyword evidence="9" id="KW-1185">Reference proteome</keyword>
<feature type="transmembrane region" description="Helical" evidence="6">
    <location>
        <begin position="199"/>
        <end position="220"/>
    </location>
</feature>
<dbReference type="InterPro" id="IPR007016">
    <property type="entry name" value="O-antigen_ligase-rel_domated"/>
</dbReference>
<keyword evidence="3 6" id="KW-1133">Transmembrane helix</keyword>
<evidence type="ECO:0000256" key="6">
    <source>
        <dbReference type="SAM" id="Phobius"/>
    </source>
</evidence>